<dbReference type="Gene3D" id="1.10.10.10">
    <property type="entry name" value="Winged helix-like DNA-binding domain superfamily/Winged helix DNA-binding domain"/>
    <property type="match status" value="1"/>
</dbReference>
<dbReference type="OrthoDB" id="9814815at2"/>
<evidence type="ECO:0000256" key="1">
    <source>
        <dbReference type="ARBA" id="ARBA00023015"/>
    </source>
</evidence>
<dbReference type="SUPFAM" id="SSF100950">
    <property type="entry name" value="NagB/RpiA/CoA transferase-like"/>
    <property type="match status" value="1"/>
</dbReference>
<evidence type="ECO:0000313" key="5">
    <source>
        <dbReference type="EMBL" id="ATY31027.1"/>
    </source>
</evidence>
<dbReference type="InterPro" id="IPR001034">
    <property type="entry name" value="DeoR_HTH"/>
</dbReference>
<dbReference type="PANTHER" id="PTHR30363">
    <property type="entry name" value="HTH-TYPE TRANSCRIPTIONAL REGULATOR SRLR-RELATED"/>
    <property type="match status" value="1"/>
</dbReference>
<dbReference type="Proteomes" id="UP000229081">
    <property type="component" value="Chromosome"/>
</dbReference>
<dbReference type="EMBL" id="CP024923">
    <property type="protein sequence ID" value="ATY31027.1"/>
    <property type="molecule type" value="Genomic_DNA"/>
</dbReference>
<evidence type="ECO:0000256" key="3">
    <source>
        <dbReference type="ARBA" id="ARBA00023163"/>
    </source>
</evidence>
<sequence length="279" mass="30475">MWIFVGLYFDARCARPPGFRLAQDLSVIQSTRLATILDLLEERRSCSITELARQFAVSEETIRRDVKQLEASGRVYKVHGGVRLPDNLLEAPYRLRLGENADAKRAIAARAASLVEDGMTVLIDSGTSAFWFARALAQVRGLTIVTNSLEVAQEVLGRNDTRLFLAGGAMNVDYRAGFGAEAIAYSRGFAPDICVLSMGAIEAERGFLDFEPEEAAYKRALLDRPRRVMVLADASKFAREGTVHVAGFEAVDDLVTDRSPPVGIVQAAEGAGTRIHVTN</sequence>
<dbReference type="GO" id="GO:0004190">
    <property type="term" value="F:aspartic-type endopeptidase activity"/>
    <property type="evidence" value="ECO:0007669"/>
    <property type="project" value="InterPro"/>
</dbReference>
<dbReference type="AlphaFoldDB" id="A0A2K8MB05"/>
<dbReference type="InterPro" id="IPR037171">
    <property type="entry name" value="NagB/RpiA_transferase-like"/>
</dbReference>
<dbReference type="Pfam" id="PF08220">
    <property type="entry name" value="HTH_DeoR"/>
    <property type="match status" value="1"/>
</dbReference>
<name>A0A2K8MB05_9SPHN</name>
<dbReference type="InterPro" id="IPR036388">
    <property type="entry name" value="WH-like_DNA-bd_sf"/>
</dbReference>
<dbReference type="InterPro" id="IPR014036">
    <property type="entry name" value="DeoR-like_C"/>
</dbReference>
<reference evidence="5 6" key="1">
    <citation type="submission" date="2017-11" db="EMBL/GenBank/DDBJ databases">
        <title>Complete genome sequence of Sphingomonas sp. Strain Cra20, a psychrotolerant potential plant growth promoting rhizobacteria.</title>
        <authorList>
            <person name="Luo Y."/>
        </authorList>
    </citation>
    <scope>NUCLEOTIDE SEQUENCE [LARGE SCALE GENOMIC DNA]</scope>
    <source>
        <strain evidence="5 6">Cra20</strain>
    </source>
</reference>
<gene>
    <name evidence="5" type="ORF">CVN68_02695</name>
</gene>
<keyword evidence="3" id="KW-0804">Transcription</keyword>
<organism evidence="5 6">
    <name type="scientific">Sphingomonas psychrotolerans</name>
    <dbReference type="NCBI Taxonomy" id="1327635"/>
    <lineage>
        <taxon>Bacteria</taxon>
        <taxon>Pseudomonadati</taxon>
        <taxon>Pseudomonadota</taxon>
        <taxon>Alphaproteobacteria</taxon>
        <taxon>Sphingomonadales</taxon>
        <taxon>Sphingomonadaceae</taxon>
        <taxon>Sphingomonas</taxon>
    </lineage>
</organism>
<dbReference type="Gene3D" id="3.40.50.1360">
    <property type="match status" value="1"/>
</dbReference>
<dbReference type="PRINTS" id="PR00037">
    <property type="entry name" value="HTHLACR"/>
</dbReference>
<protein>
    <submittedName>
        <fullName evidence="5">DeoR/GlpR transcriptional regulator</fullName>
    </submittedName>
</protein>
<dbReference type="KEGG" id="sphc:CVN68_02695"/>
<dbReference type="PROSITE" id="PS51000">
    <property type="entry name" value="HTH_DEOR_2"/>
    <property type="match status" value="1"/>
</dbReference>
<keyword evidence="1" id="KW-0805">Transcription regulation</keyword>
<accession>A0A2K8MB05</accession>
<evidence type="ECO:0000259" key="4">
    <source>
        <dbReference type="PROSITE" id="PS51000"/>
    </source>
</evidence>
<keyword evidence="2" id="KW-0238">DNA-binding</keyword>
<dbReference type="InterPro" id="IPR036390">
    <property type="entry name" value="WH_DNA-bd_sf"/>
</dbReference>
<dbReference type="PROSITE" id="PS00141">
    <property type="entry name" value="ASP_PROTEASE"/>
    <property type="match status" value="1"/>
</dbReference>
<feature type="domain" description="HTH deoR-type" evidence="4">
    <location>
        <begin position="29"/>
        <end position="84"/>
    </location>
</feature>
<dbReference type="GO" id="GO:0003677">
    <property type="term" value="F:DNA binding"/>
    <property type="evidence" value="ECO:0007669"/>
    <property type="project" value="UniProtKB-KW"/>
</dbReference>
<dbReference type="InterPro" id="IPR050313">
    <property type="entry name" value="Carb_Metab_HTH_regulators"/>
</dbReference>
<dbReference type="InterPro" id="IPR001969">
    <property type="entry name" value="Aspartic_peptidase_AS"/>
</dbReference>
<dbReference type="Pfam" id="PF00455">
    <property type="entry name" value="DeoRC"/>
    <property type="match status" value="1"/>
</dbReference>
<dbReference type="SMART" id="SM00420">
    <property type="entry name" value="HTH_DEOR"/>
    <property type="match status" value="1"/>
</dbReference>
<evidence type="ECO:0000256" key="2">
    <source>
        <dbReference type="ARBA" id="ARBA00023125"/>
    </source>
</evidence>
<dbReference type="GO" id="GO:0003700">
    <property type="term" value="F:DNA-binding transcription factor activity"/>
    <property type="evidence" value="ECO:0007669"/>
    <property type="project" value="InterPro"/>
</dbReference>
<dbReference type="SUPFAM" id="SSF46785">
    <property type="entry name" value="Winged helix' DNA-binding domain"/>
    <property type="match status" value="1"/>
</dbReference>
<dbReference type="PANTHER" id="PTHR30363:SF44">
    <property type="entry name" value="AGA OPERON TRANSCRIPTIONAL REPRESSOR-RELATED"/>
    <property type="match status" value="1"/>
</dbReference>
<proteinExistence type="predicted"/>
<dbReference type="InterPro" id="IPR018356">
    <property type="entry name" value="Tscrpt_reg_HTH_DeoR_CS"/>
</dbReference>
<dbReference type="PROSITE" id="PS00894">
    <property type="entry name" value="HTH_DEOR_1"/>
    <property type="match status" value="1"/>
</dbReference>
<keyword evidence="6" id="KW-1185">Reference proteome</keyword>
<dbReference type="GO" id="GO:0006508">
    <property type="term" value="P:proteolysis"/>
    <property type="evidence" value="ECO:0007669"/>
    <property type="project" value="InterPro"/>
</dbReference>
<evidence type="ECO:0000313" key="6">
    <source>
        <dbReference type="Proteomes" id="UP000229081"/>
    </source>
</evidence>
<dbReference type="SMART" id="SM01134">
    <property type="entry name" value="DeoRC"/>
    <property type="match status" value="1"/>
</dbReference>